<comment type="caution">
    <text evidence="2">The sequence shown here is derived from an EMBL/GenBank/DDBJ whole genome shotgun (WGS) entry which is preliminary data.</text>
</comment>
<evidence type="ECO:0000256" key="1">
    <source>
        <dbReference type="SAM" id="Coils"/>
    </source>
</evidence>
<dbReference type="Proteomes" id="UP000789901">
    <property type="component" value="Unassembled WGS sequence"/>
</dbReference>
<feature type="non-terminal residue" evidence="2">
    <location>
        <position position="1"/>
    </location>
</feature>
<evidence type="ECO:0000313" key="3">
    <source>
        <dbReference type="Proteomes" id="UP000789901"/>
    </source>
</evidence>
<accession>A0ABN7XLC4</accession>
<keyword evidence="3" id="KW-1185">Reference proteome</keyword>
<gene>
    <name evidence="2" type="ORF">GMARGA_LOCUS44939</name>
</gene>
<name>A0ABN7XLC4_GIGMA</name>
<feature type="non-terminal residue" evidence="2">
    <location>
        <position position="131"/>
    </location>
</feature>
<dbReference type="EMBL" id="CAJVQB010156412">
    <property type="protein sequence ID" value="CAG8856118.1"/>
    <property type="molecule type" value="Genomic_DNA"/>
</dbReference>
<sequence length="131" mass="15092">ITLFTNAKSFEIENTNLRLKNDALGTEFANLKSKNDVLQEAHSNLLSKHAALESAHVQDLEVKRSELQKIHTDLTLKYSFTQKDLAKLQHEKVENEEEIKKLKVEINKIISARNQVESNLLLTIDELRKEK</sequence>
<protein>
    <submittedName>
        <fullName evidence="2">8772_t:CDS:1</fullName>
    </submittedName>
</protein>
<reference evidence="2 3" key="1">
    <citation type="submission" date="2021-06" db="EMBL/GenBank/DDBJ databases">
        <authorList>
            <person name="Kallberg Y."/>
            <person name="Tangrot J."/>
            <person name="Rosling A."/>
        </authorList>
    </citation>
    <scope>NUCLEOTIDE SEQUENCE [LARGE SCALE GENOMIC DNA]</scope>
    <source>
        <strain evidence="2 3">120-4 pot B 10/14</strain>
    </source>
</reference>
<proteinExistence type="predicted"/>
<feature type="coiled-coil region" evidence="1">
    <location>
        <begin position="78"/>
        <end position="119"/>
    </location>
</feature>
<evidence type="ECO:0000313" key="2">
    <source>
        <dbReference type="EMBL" id="CAG8856118.1"/>
    </source>
</evidence>
<organism evidence="2 3">
    <name type="scientific">Gigaspora margarita</name>
    <dbReference type="NCBI Taxonomy" id="4874"/>
    <lineage>
        <taxon>Eukaryota</taxon>
        <taxon>Fungi</taxon>
        <taxon>Fungi incertae sedis</taxon>
        <taxon>Mucoromycota</taxon>
        <taxon>Glomeromycotina</taxon>
        <taxon>Glomeromycetes</taxon>
        <taxon>Diversisporales</taxon>
        <taxon>Gigasporaceae</taxon>
        <taxon>Gigaspora</taxon>
    </lineage>
</organism>
<keyword evidence="1" id="KW-0175">Coiled coil</keyword>